<keyword evidence="1 5" id="KW-0540">Nuclease</keyword>
<keyword evidence="4 5" id="KW-0539">Nucleus</keyword>
<feature type="region of interest" description="Disordered" evidence="6">
    <location>
        <begin position="1"/>
        <end position="43"/>
    </location>
</feature>
<feature type="active site" description="Proton donor/acceptor" evidence="5">
    <location>
        <position position="129"/>
    </location>
</feature>
<evidence type="ECO:0000256" key="3">
    <source>
        <dbReference type="ARBA" id="ARBA00023239"/>
    </source>
</evidence>
<sequence length="292" mass="33081">MALVQYSDSESDSGQEGPPRKINKQREDTSARKPASSLPPLPASFHDLYASSTRVSVRDDPSLHGGRKRAIPHVEGNWPTHIYLEWYPSKDELRILSNIIKQAGGMLQGERAEIHSFLHSDLGAQLPLHISLSRPVVLRTEQRRPFMEMFESAFEKSGLSPFNVQVDSLDWVSNFEKTRWFYVLRAKRPDKDYLNHLLHISNRTLALFGQPPLYEPASDLSKYSGAQQDSKSNLAADYTGCFHISIAWSLTEPSTDERERMKNIDFQELIALNINFDCVKAKIGNNVSSIPL</sequence>
<feature type="compositionally biased region" description="Polar residues" evidence="6">
    <location>
        <begin position="1"/>
        <end position="14"/>
    </location>
</feature>
<dbReference type="EMBL" id="KV878126">
    <property type="protein sequence ID" value="OJI97846.1"/>
    <property type="molecule type" value="Genomic_DNA"/>
</dbReference>
<evidence type="ECO:0000313" key="7">
    <source>
        <dbReference type="EMBL" id="OJI97846.1"/>
    </source>
</evidence>
<proteinExistence type="inferred from homology"/>
<dbReference type="Gene3D" id="3.90.1140.10">
    <property type="entry name" value="Cyclic phosphodiesterase"/>
    <property type="match status" value="1"/>
</dbReference>
<evidence type="ECO:0000256" key="1">
    <source>
        <dbReference type="ARBA" id="ARBA00022722"/>
    </source>
</evidence>
<dbReference type="GO" id="GO:0034477">
    <property type="term" value="P:U6 snRNA 3'-end processing"/>
    <property type="evidence" value="ECO:0007669"/>
    <property type="project" value="UniProtKB-UniRule"/>
</dbReference>
<dbReference type="Proteomes" id="UP000184073">
    <property type="component" value="Unassembled WGS sequence"/>
</dbReference>
<dbReference type="InterPro" id="IPR027521">
    <property type="entry name" value="Usb1"/>
</dbReference>
<comment type="function">
    <text evidence="5">Phosphodiesterase responsible for the U6 snRNA 3' end processing. Acts as an exoribonuclease (RNase) responsible for trimming the poly(U) tract of the last nucleotides in the pre-U6 snRNA molecule, leading to the formation of mature U6 snRNA.</text>
</comment>
<keyword evidence="8" id="KW-1185">Reference proteome</keyword>
<reference evidence="8" key="1">
    <citation type="journal article" date="2017" name="Genome Biol.">
        <title>Comparative genomics reveals high biological diversity and specific adaptations in the industrially and medically important fungal genus Aspergillus.</title>
        <authorList>
            <person name="de Vries R.P."/>
            <person name="Riley R."/>
            <person name="Wiebenga A."/>
            <person name="Aguilar-Osorio G."/>
            <person name="Amillis S."/>
            <person name="Uchima C.A."/>
            <person name="Anderluh G."/>
            <person name="Asadollahi M."/>
            <person name="Askin M."/>
            <person name="Barry K."/>
            <person name="Battaglia E."/>
            <person name="Bayram O."/>
            <person name="Benocci T."/>
            <person name="Braus-Stromeyer S.A."/>
            <person name="Caldana C."/>
            <person name="Canovas D."/>
            <person name="Cerqueira G.C."/>
            <person name="Chen F."/>
            <person name="Chen W."/>
            <person name="Choi C."/>
            <person name="Clum A."/>
            <person name="Dos Santos R.A."/>
            <person name="Damasio A.R."/>
            <person name="Diallinas G."/>
            <person name="Emri T."/>
            <person name="Fekete E."/>
            <person name="Flipphi M."/>
            <person name="Freyberg S."/>
            <person name="Gallo A."/>
            <person name="Gournas C."/>
            <person name="Habgood R."/>
            <person name="Hainaut M."/>
            <person name="Harispe M.L."/>
            <person name="Henrissat B."/>
            <person name="Hilden K.S."/>
            <person name="Hope R."/>
            <person name="Hossain A."/>
            <person name="Karabika E."/>
            <person name="Karaffa L."/>
            <person name="Karanyi Z."/>
            <person name="Krasevec N."/>
            <person name="Kuo A."/>
            <person name="Kusch H."/>
            <person name="LaButti K."/>
            <person name="Lagendijk E.L."/>
            <person name="Lapidus A."/>
            <person name="Levasseur A."/>
            <person name="Lindquist E."/>
            <person name="Lipzen A."/>
            <person name="Logrieco A.F."/>
            <person name="MacCabe A."/>
            <person name="Maekelae M.R."/>
            <person name="Malavazi I."/>
            <person name="Melin P."/>
            <person name="Meyer V."/>
            <person name="Mielnichuk N."/>
            <person name="Miskei M."/>
            <person name="Molnar A.P."/>
            <person name="Mule G."/>
            <person name="Ngan C.Y."/>
            <person name="Orejas M."/>
            <person name="Orosz E."/>
            <person name="Ouedraogo J.P."/>
            <person name="Overkamp K.M."/>
            <person name="Park H.-S."/>
            <person name="Perrone G."/>
            <person name="Piumi F."/>
            <person name="Punt P.J."/>
            <person name="Ram A.F."/>
            <person name="Ramon A."/>
            <person name="Rauscher S."/>
            <person name="Record E."/>
            <person name="Riano-Pachon D.M."/>
            <person name="Robert V."/>
            <person name="Roehrig J."/>
            <person name="Ruller R."/>
            <person name="Salamov A."/>
            <person name="Salih N.S."/>
            <person name="Samson R.A."/>
            <person name="Sandor E."/>
            <person name="Sanguinetti M."/>
            <person name="Schuetze T."/>
            <person name="Sepcic K."/>
            <person name="Shelest E."/>
            <person name="Sherlock G."/>
            <person name="Sophianopoulou V."/>
            <person name="Squina F.M."/>
            <person name="Sun H."/>
            <person name="Susca A."/>
            <person name="Todd R.B."/>
            <person name="Tsang A."/>
            <person name="Unkles S.E."/>
            <person name="van de Wiele N."/>
            <person name="van Rossen-Uffink D."/>
            <person name="Oliveira J.V."/>
            <person name="Vesth T.C."/>
            <person name="Visser J."/>
            <person name="Yu J.-H."/>
            <person name="Zhou M."/>
            <person name="Andersen M.R."/>
            <person name="Archer D.B."/>
            <person name="Baker S.E."/>
            <person name="Benoit I."/>
            <person name="Brakhage A.A."/>
            <person name="Braus G.H."/>
            <person name="Fischer R."/>
            <person name="Frisvad J.C."/>
            <person name="Goldman G.H."/>
            <person name="Houbraken J."/>
            <person name="Oakley B."/>
            <person name="Pocsi I."/>
            <person name="Scazzocchio C."/>
            <person name="Seiboth B."/>
            <person name="vanKuyk P.A."/>
            <person name="Wortman J."/>
            <person name="Dyer P.S."/>
            <person name="Grigoriev I.V."/>
        </authorList>
    </citation>
    <scope>NUCLEOTIDE SEQUENCE [LARGE SCALE GENOMIC DNA]</scope>
    <source>
        <strain evidence="8">CBS 583.65</strain>
    </source>
</reference>
<evidence type="ECO:0000256" key="2">
    <source>
        <dbReference type="ARBA" id="ARBA00022801"/>
    </source>
</evidence>
<dbReference type="GO" id="GO:0016829">
    <property type="term" value="F:lyase activity"/>
    <property type="evidence" value="ECO:0007669"/>
    <property type="project" value="UniProtKB-KW"/>
</dbReference>
<organism evidence="7 8">
    <name type="scientific">Aspergillus versicolor CBS 583.65</name>
    <dbReference type="NCBI Taxonomy" id="1036611"/>
    <lineage>
        <taxon>Eukaryota</taxon>
        <taxon>Fungi</taxon>
        <taxon>Dikarya</taxon>
        <taxon>Ascomycota</taxon>
        <taxon>Pezizomycotina</taxon>
        <taxon>Eurotiomycetes</taxon>
        <taxon>Eurotiomycetidae</taxon>
        <taxon>Eurotiales</taxon>
        <taxon>Aspergillaceae</taxon>
        <taxon>Aspergillus</taxon>
        <taxon>Aspergillus subgen. Nidulantes</taxon>
    </lineage>
</organism>
<keyword evidence="3" id="KW-0456">Lyase</keyword>
<keyword evidence="2 5" id="KW-0378">Hydrolase</keyword>
<dbReference type="STRING" id="1036611.A0A1L9P8M7"/>
<comment type="similarity">
    <text evidence="5">Belongs to the 2H phosphoesterase superfamily. USB1 family.</text>
</comment>
<dbReference type="Pfam" id="PF09749">
    <property type="entry name" value="HVSL"/>
    <property type="match status" value="1"/>
</dbReference>
<evidence type="ECO:0000313" key="8">
    <source>
        <dbReference type="Proteomes" id="UP000184073"/>
    </source>
</evidence>
<evidence type="ECO:0000256" key="4">
    <source>
        <dbReference type="ARBA" id="ARBA00023242"/>
    </source>
</evidence>
<dbReference type="GO" id="GO:0005634">
    <property type="term" value="C:nucleus"/>
    <property type="evidence" value="ECO:0007669"/>
    <property type="project" value="UniProtKB-SubCell"/>
</dbReference>
<dbReference type="EC" id="3.1.4.-" evidence="5"/>
<evidence type="ECO:0000256" key="5">
    <source>
        <dbReference type="HAMAP-Rule" id="MF_03040"/>
    </source>
</evidence>
<protein>
    <recommendedName>
        <fullName evidence="5">U6 snRNA phosphodiesterase</fullName>
        <ecNumber evidence="5">3.1.4.-</ecNumber>
    </recommendedName>
</protein>
<dbReference type="HAMAP" id="MF_03040">
    <property type="entry name" value="USB1"/>
    <property type="match status" value="1"/>
</dbReference>
<evidence type="ECO:0000256" key="6">
    <source>
        <dbReference type="SAM" id="MobiDB-lite"/>
    </source>
</evidence>
<dbReference type="PANTHER" id="PTHR13522">
    <property type="entry name" value="U6 SNRNA PHOSPHODIESTERASE 1"/>
    <property type="match status" value="1"/>
</dbReference>
<feature type="active site" description="Proton donor/acceptor" evidence="5">
    <location>
        <position position="243"/>
    </location>
</feature>
<dbReference type="GO" id="GO:1990838">
    <property type="term" value="F:poly(U)-specific exoribonuclease activity, producing 3' uridine cyclic phosphate ends"/>
    <property type="evidence" value="ECO:0007669"/>
    <property type="project" value="UniProtKB-UniRule"/>
</dbReference>
<name>A0A1L9P8M7_ASPVE</name>
<dbReference type="OrthoDB" id="49151at2759"/>
<dbReference type="VEuPathDB" id="FungiDB:ASPVEDRAFT_37294"/>
<dbReference type="PANTHER" id="PTHR13522:SF3">
    <property type="entry name" value="U6 SNRNA PHOSPHODIESTERASE 1"/>
    <property type="match status" value="1"/>
</dbReference>
<comment type="subcellular location">
    <subcellularLocation>
        <location evidence="5">Nucleus</location>
    </subcellularLocation>
</comment>
<dbReference type="AlphaFoldDB" id="A0A1L9P8M7"/>
<gene>
    <name evidence="5" type="primary">USB1</name>
    <name evidence="7" type="ORF">ASPVEDRAFT_37294</name>
</gene>
<accession>A0A1L9P8M7</accession>